<dbReference type="EMBL" id="VRMG01000001">
    <property type="protein sequence ID" value="TXN32893.1"/>
    <property type="molecule type" value="Genomic_DNA"/>
</dbReference>
<dbReference type="InterPro" id="IPR007312">
    <property type="entry name" value="Phosphoesterase"/>
</dbReference>
<dbReference type="GO" id="GO:0009395">
    <property type="term" value="P:phospholipid catabolic process"/>
    <property type="evidence" value="ECO:0007669"/>
    <property type="project" value="TreeGrafter"/>
</dbReference>
<keyword evidence="1" id="KW-0378">Hydrolase</keyword>
<evidence type="ECO:0000313" key="4">
    <source>
        <dbReference type="Proteomes" id="UP000321379"/>
    </source>
</evidence>
<proteinExistence type="predicted"/>
<keyword evidence="4" id="KW-1185">Reference proteome</keyword>
<dbReference type="Pfam" id="PF04185">
    <property type="entry name" value="Phosphoesterase"/>
    <property type="match status" value="1"/>
</dbReference>
<evidence type="ECO:0000313" key="3">
    <source>
        <dbReference type="EMBL" id="TXN32893.1"/>
    </source>
</evidence>
<dbReference type="PANTHER" id="PTHR31956:SF8">
    <property type="entry name" value="ACID PHOSPHATASE PHOA (AFU_ORTHOLOGUE AFUA_1G03570)"/>
    <property type="match status" value="1"/>
</dbReference>
<organism evidence="3 4">
    <name type="scientific">Lacisediminihabitans profunda</name>
    <dbReference type="NCBI Taxonomy" id="2594790"/>
    <lineage>
        <taxon>Bacteria</taxon>
        <taxon>Bacillati</taxon>
        <taxon>Actinomycetota</taxon>
        <taxon>Actinomycetes</taxon>
        <taxon>Micrococcales</taxon>
        <taxon>Microbacteriaceae</taxon>
        <taxon>Lacisediminihabitans</taxon>
    </lineage>
</organism>
<sequence length="296" mass="30298">MLTGAVLTGCTTAAPKPVGGSESAPAPSVSPSSGVVSKVLVIVVENHSLDQMTAQMTYTFGLATTFGYATRYAAIRHPSLPNYIALVGGQTYGITDDASPSANEIRSGASVFGQAIAAGKTAALFAEGMPGNCALANGGDHYAVKHNPWAYFAAERSLCGRYDVPIGGLGATIAAGTLPTVGMVLPNLCNDAHDCPLGTADTWIRGWMEKLFAGPDWASGHLAVLITADENDDSPGNTVLTVVVHPSQRAHVVTTPLSHYSVTRLLEDVAGVPHLFGAAAAPSLSSAFALPIGASP</sequence>
<keyword evidence="2" id="KW-0843">Virulence</keyword>
<dbReference type="AlphaFoldDB" id="A0A5C8UXP6"/>
<reference evidence="3 4" key="1">
    <citation type="submission" date="2019-08" db="EMBL/GenBank/DDBJ databases">
        <title>Bacterial whole genome sequence for Glaciihabitans sp. CHu50b-6-2.</title>
        <authorList>
            <person name="Jin L."/>
        </authorList>
    </citation>
    <scope>NUCLEOTIDE SEQUENCE [LARGE SCALE GENOMIC DNA]</scope>
    <source>
        <strain evidence="3 4">CHu50b-6-2</strain>
    </source>
</reference>
<evidence type="ECO:0000256" key="1">
    <source>
        <dbReference type="ARBA" id="ARBA00022801"/>
    </source>
</evidence>
<accession>A0A5C8UXP6</accession>
<protein>
    <submittedName>
        <fullName evidence="3">Phosphoesterase</fullName>
    </submittedName>
</protein>
<name>A0A5C8UXP6_9MICO</name>
<comment type="caution">
    <text evidence="3">The sequence shown here is derived from an EMBL/GenBank/DDBJ whole genome shotgun (WGS) entry which is preliminary data.</text>
</comment>
<dbReference type="InterPro" id="IPR017850">
    <property type="entry name" value="Alkaline_phosphatase_core_sf"/>
</dbReference>
<dbReference type="PANTHER" id="PTHR31956">
    <property type="entry name" value="NON-SPECIFIC PHOSPHOLIPASE C4-RELATED"/>
    <property type="match status" value="1"/>
</dbReference>
<gene>
    <name evidence="3" type="ORF">FVP33_00065</name>
</gene>
<dbReference type="Proteomes" id="UP000321379">
    <property type="component" value="Unassembled WGS sequence"/>
</dbReference>
<dbReference type="Gene3D" id="3.40.720.10">
    <property type="entry name" value="Alkaline Phosphatase, subunit A"/>
    <property type="match status" value="1"/>
</dbReference>
<evidence type="ECO:0000256" key="2">
    <source>
        <dbReference type="ARBA" id="ARBA00023026"/>
    </source>
</evidence>
<dbReference type="GO" id="GO:0016788">
    <property type="term" value="F:hydrolase activity, acting on ester bonds"/>
    <property type="evidence" value="ECO:0007669"/>
    <property type="project" value="InterPro"/>
</dbReference>